<gene>
    <name evidence="1" type="ORF">L195_g042907</name>
</gene>
<proteinExistence type="predicted"/>
<reference evidence="1 2" key="2">
    <citation type="journal article" date="2017" name="Front. Plant Sci.">
        <title>Gene Classification and Mining of Molecular Markers Useful in Red Clover (Trifolium pratense) Breeding.</title>
        <authorList>
            <person name="Istvanek J."/>
            <person name="Dluhosova J."/>
            <person name="Dluhos P."/>
            <person name="Patkova L."/>
            <person name="Nedelnik J."/>
            <person name="Repkova J."/>
        </authorList>
    </citation>
    <scope>NUCLEOTIDE SEQUENCE [LARGE SCALE GENOMIC DNA]</scope>
    <source>
        <strain evidence="2">cv. Tatra</strain>
        <tissue evidence="1">Young leaves</tissue>
    </source>
</reference>
<name>A0A2K3M7S2_TRIPR</name>
<dbReference type="AlphaFoldDB" id="A0A2K3M7S2"/>
<organism evidence="1 2">
    <name type="scientific">Trifolium pratense</name>
    <name type="common">Red clover</name>
    <dbReference type="NCBI Taxonomy" id="57577"/>
    <lineage>
        <taxon>Eukaryota</taxon>
        <taxon>Viridiplantae</taxon>
        <taxon>Streptophyta</taxon>
        <taxon>Embryophyta</taxon>
        <taxon>Tracheophyta</taxon>
        <taxon>Spermatophyta</taxon>
        <taxon>Magnoliopsida</taxon>
        <taxon>eudicotyledons</taxon>
        <taxon>Gunneridae</taxon>
        <taxon>Pentapetalae</taxon>
        <taxon>rosids</taxon>
        <taxon>fabids</taxon>
        <taxon>Fabales</taxon>
        <taxon>Fabaceae</taxon>
        <taxon>Papilionoideae</taxon>
        <taxon>50 kb inversion clade</taxon>
        <taxon>NPAAA clade</taxon>
        <taxon>Hologalegina</taxon>
        <taxon>IRL clade</taxon>
        <taxon>Trifolieae</taxon>
        <taxon>Trifolium</taxon>
    </lineage>
</organism>
<dbReference type="EMBL" id="ASHM01052238">
    <property type="protein sequence ID" value="PNX86825.1"/>
    <property type="molecule type" value="Genomic_DNA"/>
</dbReference>
<evidence type="ECO:0000313" key="2">
    <source>
        <dbReference type="Proteomes" id="UP000236291"/>
    </source>
</evidence>
<accession>A0A2K3M7S2</accession>
<sequence>VDLFRIGVDCLEVVSKLRLICLGSRSTVVHQLFTHEAVFWILMGRSLLIRDRELVSSDIFMSQVDVFSGGLKTEECHSKNEIRVDIY</sequence>
<protein>
    <submittedName>
        <fullName evidence="1">Uncharacterized protein</fullName>
    </submittedName>
</protein>
<reference evidence="1 2" key="1">
    <citation type="journal article" date="2014" name="Am. J. Bot.">
        <title>Genome assembly and annotation for red clover (Trifolium pratense; Fabaceae).</title>
        <authorList>
            <person name="Istvanek J."/>
            <person name="Jaros M."/>
            <person name="Krenek A."/>
            <person name="Repkova J."/>
        </authorList>
    </citation>
    <scope>NUCLEOTIDE SEQUENCE [LARGE SCALE GENOMIC DNA]</scope>
    <source>
        <strain evidence="2">cv. Tatra</strain>
        <tissue evidence="1">Young leaves</tissue>
    </source>
</reference>
<dbReference type="Proteomes" id="UP000236291">
    <property type="component" value="Unassembled WGS sequence"/>
</dbReference>
<comment type="caution">
    <text evidence="1">The sequence shown here is derived from an EMBL/GenBank/DDBJ whole genome shotgun (WGS) entry which is preliminary data.</text>
</comment>
<evidence type="ECO:0000313" key="1">
    <source>
        <dbReference type="EMBL" id="PNX86825.1"/>
    </source>
</evidence>
<feature type="non-terminal residue" evidence="1">
    <location>
        <position position="1"/>
    </location>
</feature>